<protein>
    <recommendedName>
        <fullName evidence="4">RxLR effector protein</fullName>
    </recommendedName>
</protein>
<feature type="signal peptide" evidence="1">
    <location>
        <begin position="1"/>
        <end position="19"/>
    </location>
</feature>
<accession>A0A9W7G3T9</accession>
<proteinExistence type="predicted"/>
<sequence>MRSFFLIFLVLTLVEVSFSYNGGVSHRRAFLKSARSLTRVSAGITAITAAQILLTADGVNAEQLEYLAEPTEEFKASEAERAKFRAQQSKIKKEFDTVLASFAESKKEADIIKDLNSLQNLAISTGGLPVGLKFDDIKKTVRRKKADFGKSWTTQEEIAYQALCREISFQQNPNKDKDMGNPL</sequence>
<keyword evidence="1" id="KW-0732">Signal</keyword>
<dbReference type="EMBL" id="BRYA01000758">
    <property type="protein sequence ID" value="GMI31821.1"/>
    <property type="molecule type" value="Genomic_DNA"/>
</dbReference>
<gene>
    <name evidence="2" type="ORF">TrCOL_g7459</name>
</gene>
<feature type="chain" id="PRO_5040735361" description="RxLR effector protein" evidence="1">
    <location>
        <begin position="20"/>
        <end position="183"/>
    </location>
</feature>
<name>A0A9W7G3T9_9STRA</name>
<comment type="caution">
    <text evidence="2">The sequence shown here is derived from an EMBL/GenBank/DDBJ whole genome shotgun (WGS) entry which is preliminary data.</text>
</comment>
<evidence type="ECO:0000313" key="3">
    <source>
        <dbReference type="Proteomes" id="UP001165065"/>
    </source>
</evidence>
<dbReference type="OrthoDB" id="191846at2759"/>
<evidence type="ECO:0008006" key="4">
    <source>
        <dbReference type="Google" id="ProtNLM"/>
    </source>
</evidence>
<dbReference type="AlphaFoldDB" id="A0A9W7G3T9"/>
<dbReference type="Proteomes" id="UP001165065">
    <property type="component" value="Unassembled WGS sequence"/>
</dbReference>
<organism evidence="2 3">
    <name type="scientific">Triparma columacea</name>
    <dbReference type="NCBI Taxonomy" id="722753"/>
    <lineage>
        <taxon>Eukaryota</taxon>
        <taxon>Sar</taxon>
        <taxon>Stramenopiles</taxon>
        <taxon>Ochrophyta</taxon>
        <taxon>Bolidophyceae</taxon>
        <taxon>Parmales</taxon>
        <taxon>Triparmaceae</taxon>
        <taxon>Triparma</taxon>
    </lineage>
</organism>
<evidence type="ECO:0000256" key="1">
    <source>
        <dbReference type="SAM" id="SignalP"/>
    </source>
</evidence>
<reference evidence="3" key="1">
    <citation type="journal article" date="2023" name="Commun. Biol.">
        <title>Genome analysis of Parmales, the sister group of diatoms, reveals the evolutionary specialization of diatoms from phago-mixotrophs to photoautotrophs.</title>
        <authorList>
            <person name="Ban H."/>
            <person name="Sato S."/>
            <person name="Yoshikawa S."/>
            <person name="Yamada K."/>
            <person name="Nakamura Y."/>
            <person name="Ichinomiya M."/>
            <person name="Sato N."/>
            <person name="Blanc-Mathieu R."/>
            <person name="Endo H."/>
            <person name="Kuwata A."/>
            <person name="Ogata H."/>
        </authorList>
    </citation>
    <scope>NUCLEOTIDE SEQUENCE [LARGE SCALE GENOMIC DNA]</scope>
</reference>
<keyword evidence="3" id="KW-1185">Reference proteome</keyword>
<evidence type="ECO:0000313" key="2">
    <source>
        <dbReference type="EMBL" id="GMI31821.1"/>
    </source>
</evidence>